<proteinExistence type="predicted"/>
<dbReference type="Proteomes" id="UP000615687">
    <property type="component" value="Unassembled WGS sequence"/>
</dbReference>
<evidence type="ECO:0000313" key="5">
    <source>
        <dbReference type="Proteomes" id="UP000705379"/>
    </source>
</evidence>
<reference evidence="3" key="1">
    <citation type="submission" date="2018-08" db="EMBL/GenBank/DDBJ databases">
        <authorList>
            <person name="Jin W."/>
            <person name="Wang H."/>
            <person name="Yang Y."/>
            <person name="Li M."/>
            <person name="Liu J."/>
        </authorList>
    </citation>
    <scope>NUCLEOTIDE SEQUENCE</scope>
    <source>
        <strain evidence="3">AESS21</strain>
    </source>
</reference>
<dbReference type="InterPro" id="IPR027373">
    <property type="entry name" value="RHH_dom"/>
</dbReference>
<protein>
    <submittedName>
        <fullName evidence="3">Aryl-sulfate sulfotransferase</fullName>
    </submittedName>
    <submittedName>
        <fullName evidence="2">Ribbon-helix-helix domain-containing protein</fullName>
    </submittedName>
</protein>
<feature type="domain" description="Ribbon-helix-helix" evidence="1">
    <location>
        <begin position="4"/>
        <end position="66"/>
    </location>
</feature>
<dbReference type="RefSeq" id="WP_192108776.1">
    <property type="nucleotide sequence ID" value="NZ_JACYXJ010000003.1"/>
</dbReference>
<reference evidence="2 4" key="2">
    <citation type="submission" date="2020-09" db="EMBL/GenBank/DDBJ databases">
        <title>The genome sequence of type strain Labrenzia polysiphoniae KACC 19711.</title>
        <authorList>
            <person name="Liu Y."/>
        </authorList>
    </citation>
    <scope>NUCLEOTIDE SEQUENCE [LARGE SCALE GENOMIC DNA]</scope>
    <source>
        <strain evidence="2 4">KACC 19711</strain>
    </source>
</reference>
<evidence type="ECO:0000313" key="3">
    <source>
        <dbReference type="EMBL" id="MBS8260336.1"/>
    </source>
</evidence>
<evidence type="ECO:0000313" key="2">
    <source>
        <dbReference type="EMBL" id="MBD8876301.1"/>
    </source>
</evidence>
<dbReference type="EMBL" id="QTKU01000002">
    <property type="protein sequence ID" value="MBS8260336.1"/>
    <property type="molecule type" value="Genomic_DNA"/>
</dbReference>
<accession>A0A944CBK2</accession>
<dbReference type="AlphaFoldDB" id="A0A944CBK2"/>
<reference evidence="3" key="3">
    <citation type="journal article" date="2021" name="Microorganisms">
        <title>Bacterial Dimethylsulfoniopropionate Biosynthesis in the East China Sea.</title>
        <authorList>
            <person name="Liu J."/>
            <person name="Zhang Y."/>
            <person name="Liu J."/>
            <person name="Zhong H."/>
            <person name="Williams B.T."/>
            <person name="Zheng Y."/>
            <person name="Curson A.R.J."/>
            <person name="Sun C."/>
            <person name="Sun H."/>
            <person name="Song D."/>
            <person name="Wagner Mackenzie B."/>
            <person name="Bermejo Martinez A."/>
            <person name="Todd J.D."/>
            <person name="Zhang X.H."/>
        </authorList>
    </citation>
    <scope>NUCLEOTIDE SEQUENCE</scope>
    <source>
        <strain evidence="3">AESS21</strain>
    </source>
</reference>
<dbReference type="EMBL" id="JACYXJ010000003">
    <property type="protein sequence ID" value="MBD8876301.1"/>
    <property type="molecule type" value="Genomic_DNA"/>
</dbReference>
<keyword evidence="4" id="KW-1185">Reference proteome</keyword>
<dbReference type="Gene3D" id="1.10.3990.20">
    <property type="entry name" value="protein bp1543"/>
    <property type="match status" value="1"/>
</dbReference>
<evidence type="ECO:0000259" key="1">
    <source>
        <dbReference type="Pfam" id="PF13467"/>
    </source>
</evidence>
<dbReference type="Pfam" id="PF13467">
    <property type="entry name" value="RHH_4"/>
    <property type="match status" value="1"/>
</dbReference>
<name>A0A944CBK2_9HYPH</name>
<organism evidence="3 5">
    <name type="scientific">Roseibium polysiphoniae</name>
    <dbReference type="NCBI Taxonomy" id="2571221"/>
    <lineage>
        <taxon>Bacteria</taxon>
        <taxon>Pseudomonadati</taxon>
        <taxon>Pseudomonadota</taxon>
        <taxon>Alphaproteobacteria</taxon>
        <taxon>Hyphomicrobiales</taxon>
        <taxon>Stappiaceae</taxon>
        <taxon>Roseibium</taxon>
    </lineage>
</organism>
<comment type="caution">
    <text evidence="3">The sequence shown here is derived from an EMBL/GenBank/DDBJ whole genome shotgun (WGS) entry which is preliminary data.</text>
</comment>
<dbReference type="InterPro" id="IPR038268">
    <property type="entry name" value="RHH_sf"/>
</dbReference>
<gene>
    <name evidence="3" type="ORF">DYI23_08920</name>
    <name evidence="2" type="ORF">IG617_08390</name>
</gene>
<sequence length="70" mass="7819">MALTKRSLALHGHRTSLALEPEFWAVIDQAARDRELSLASLIAEIDDNRDPDDALSSSVRIYALAYVQNH</sequence>
<dbReference type="Proteomes" id="UP000705379">
    <property type="component" value="Unassembled WGS sequence"/>
</dbReference>
<evidence type="ECO:0000313" key="4">
    <source>
        <dbReference type="Proteomes" id="UP000615687"/>
    </source>
</evidence>